<dbReference type="STRING" id="1561998.A0A1I7TFU9"/>
<keyword evidence="8" id="KW-1185">Reference proteome</keyword>
<evidence type="ECO:0000313" key="8">
    <source>
        <dbReference type="Proteomes" id="UP000095282"/>
    </source>
</evidence>
<evidence type="ECO:0000256" key="4">
    <source>
        <dbReference type="ARBA" id="ARBA00023163"/>
    </source>
</evidence>
<proteinExistence type="predicted"/>
<dbReference type="Gene3D" id="4.10.280.10">
    <property type="entry name" value="Helix-loop-helix DNA-binding domain"/>
    <property type="match status" value="1"/>
</dbReference>
<dbReference type="Pfam" id="PF00010">
    <property type="entry name" value="HLH"/>
    <property type="match status" value="1"/>
</dbReference>
<protein>
    <submittedName>
        <fullName evidence="9">BHLH domain-containing protein</fullName>
    </submittedName>
</protein>
<dbReference type="GO" id="GO:0046983">
    <property type="term" value="F:protein dimerization activity"/>
    <property type="evidence" value="ECO:0007669"/>
    <property type="project" value="InterPro"/>
</dbReference>
<comment type="subcellular location">
    <subcellularLocation>
        <location evidence="1">Nucleus</location>
    </subcellularLocation>
</comment>
<keyword evidence="2" id="KW-0805">Transcription regulation</keyword>
<reference evidence="9" key="1">
    <citation type="submission" date="2016-11" db="UniProtKB">
        <authorList>
            <consortium name="WormBaseParasite"/>
        </authorList>
    </citation>
    <scope>IDENTIFICATION</scope>
</reference>
<evidence type="ECO:0000313" key="9">
    <source>
        <dbReference type="WBParaSite" id="Csp11.Scaffold604.g5529.t1"/>
    </source>
</evidence>
<dbReference type="WBParaSite" id="Csp11.Scaffold604.g5529.t1">
    <property type="protein sequence ID" value="Csp11.Scaffold604.g5529.t1"/>
    <property type="gene ID" value="Csp11.Scaffold604.g5529"/>
</dbReference>
<dbReference type="PANTHER" id="PTHR10985">
    <property type="entry name" value="BASIC HELIX-LOOP-HELIX TRANSCRIPTION FACTOR, HES-RELATED"/>
    <property type="match status" value="1"/>
</dbReference>
<feature type="region of interest" description="Disordered" evidence="6">
    <location>
        <begin position="85"/>
        <end position="109"/>
    </location>
</feature>
<sequence length="168" mass="19017">MTSFLCSDTEIESDASGSRCKNIKNKPLMEKKRRARINRSLSTLKQILIQDEHKNSTAHSKWEKADILEMTVEYLQQLRSQNCISSPSTSSISTPNNSTSPSLEKPNTTNFPATQIIPFMNPAMQPYVAYQQLAHLSMYSQLMSNQMRSLMGNKSSQEPIESPKSRNK</sequence>
<accession>A0A1I7TFU9</accession>
<dbReference type="SUPFAM" id="SSF47459">
    <property type="entry name" value="HLH, helix-loop-helix DNA-binding domain"/>
    <property type="match status" value="1"/>
</dbReference>
<dbReference type="PROSITE" id="PS50888">
    <property type="entry name" value="BHLH"/>
    <property type="match status" value="1"/>
</dbReference>
<evidence type="ECO:0000256" key="6">
    <source>
        <dbReference type="SAM" id="MobiDB-lite"/>
    </source>
</evidence>
<dbReference type="Proteomes" id="UP000095282">
    <property type="component" value="Unplaced"/>
</dbReference>
<keyword evidence="3" id="KW-0238">DNA-binding</keyword>
<evidence type="ECO:0000256" key="2">
    <source>
        <dbReference type="ARBA" id="ARBA00023015"/>
    </source>
</evidence>
<dbReference type="CDD" id="cd11410">
    <property type="entry name" value="bHLH_O_HES"/>
    <property type="match status" value="1"/>
</dbReference>
<dbReference type="AlphaFoldDB" id="A0A1I7TFU9"/>
<dbReference type="GO" id="GO:0005634">
    <property type="term" value="C:nucleus"/>
    <property type="evidence" value="ECO:0007669"/>
    <property type="project" value="UniProtKB-SubCell"/>
</dbReference>
<feature type="compositionally biased region" description="Low complexity" evidence="6">
    <location>
        <begin position="85"/>
        <end position="102"/>
    </location>
</feature>
<evidence type="ECO:0000256" key="5">
    <source>
        <dbReference type="ARBA" id="ARBA00023242"/>
    </source>
</evidence>
<dbReference type="GO" id="GO:0003677">
    <property type="term" value="F:DNA binding"/>
    <property type="evidence" value="ECO:0007669"/>
    <property type="project" value="UniProtKB-KW"/>
</dbReference>
<dbReference type="SMART" id="SM00353">
    <property type="entry name" value="HLH"/>
    <property type="match status" value="1"/>
</dbReference>
<evidence type="ECO:0000259" key="7">
    <source>
        <dbReference type="PROSITE" id="PS50888"/>
    </source>
</evidence>
<dbReference type="InterPro" id="IPR011598">
    <property type="entry name" value="bHLH_dom"/>
</dbReference>
<organism evidence="8 9">
    <name type="scientific">Caenorhabditis tropicalis</name>
    <dbReference type="NCBI Taxonomy" id="1561998"/>
    <lineage>
        <taxon>Eukaryota</taxon>
        <taxon>Metazoa</taxon>
        <taxon>Ecdysozoa</taxon>
        <taxon>Nematoda</taxon>
        <taxon>Chromadorea</taxon>
        <taxon>Rhabditida</taxon>
        <taxon>Rhabditina</taxon>
        <taxon>Rhabditomorpha</taxon>
        <taxon>Rhabditoidea</taxon>
        <taxon>Rhabditidae</taxon>
        <taxon>Peloderinae</taxon>
        <taxon>Caenorhabditis</taxon>
    </lineage>
</organism>
<evidence type="ECO:0000256" key="1">
    <source>
        <dbReference type="ARBA" id="ARBA00004123"/>
    </source>
</evidence>
<dbReference type="InterPro" id="IPR036638">
    <property type="entry name" value="HLH_DNA-bd_sf"/>
</dbReference>
<dbReference type="FunFam" id="4.10.280.10:FF:000009">
    <property type="entry name" value="Transcription factor HES-1"/>
    <property type="match status" value="1"/>
</dbReference>
<keyword evidence="4" id="KW-0804">Transcription</keyword>
<feature type="domain" description="BHLH" evidence="7">
    <location>
        <begin position="21"/>
        <end position="78"/>
    </location>
</feature>
<keyword evidence="5" id="KW-0539">Nucleus</keyword>
<dbReference type="eggNOG" id="KOG4304">
    <property type="taxonomic scope" value="Eukaryota"/>
</dbReference>
<evidence type="ECO:0000256" key="3">
    <source>
        <dbReference type="ARBA" id="ARBA00023125"/>
    </source>
</evidence>
<name>A0A1I7TFU9_9PELO</name>
<dbReference type="InterPro" id="IPR050370">
    <property type="entry name" value="HES_HEY"/>
</dbReference>